<evidence type="ECO:0000256" key="6">
    <source>
        <dbReference type="ARBA" id="ARBA00022553"/>
    </source>
</evidence>
<keyword evidence="13" id="KW-0902">Two-component regulatory system</keyword>
<evidence type="ECO:0000256" key="2">
    <source>
        <dbReference type="ARBA" id="ARBA00004429"/>
    </source>
</evidence>
<keyword evidence="7" id="KW-0808">Transferase</keyword>
<keyword evidence="6" id="KW-0597">Phosphoprotein</keyword>
<comment type="catalytic activity">
    <reaction evidence="1">
        <text>ATP + protein L-histidine = ADP + protein N-phospho-L-histidine.</text>
        <dbReference type="EC" id="2.7.13.3"/>
    </reaction>
</comment>
<evidence type="ECO:0000256" key="14">
    <source>
        <dbReference type="ARBA" id="ARBA00023136"/>
    </source>
</evidence>
<dbReference type="SUPFAM" id="SSF158472">
    <property type="entry name" value="HAMP domain-like"/>
    <property type="match status" value="1"/>
</dbReference>
<dbReference type="PANTHER" id="PTHR44936">
    <property type="entry name" value="SENSOR PROTEIN CREC"/>
    <property type="match status" value="1"/>
</dbReference>
<dbReference type="PROSITE" id="PS50109">
    <property type="entry name" value="HIS_KIN"/>
    <property type="match status" value="1"/>
</dbReference>
<dbReference type="SMART" id="SM00388">
    <property type="entry name" value="HisKA"/>
    <property type="match status" value="1"/>
</dbReference>
<proteinExistence type="predicted"/>
<dbReference type="InterPro" id="IPR036097">
    <property type="entry name" value="HisK_dim/P_sf"/>
</dbReference>
<dbReference type="SUPFAM" id="SSF47384">
    <property type="entry name" value="Homodimeric domain of signal transducing histidine kinase"/>
    <property type="match status" value="1"/>
</dbReference>
<evidence type="ECO:0000313" key="19">
    <source>
        <dbReference type="Proteomes" id="UP000032266"/>
    </source>
</evidence>
<dbReference type="PRINTS" id="PR00344">
    <property type="entry name" value="BCTRLSENSOR"/>
</dbReference>
<dbReference type="GO" id="GO:0005524">
    <property type="term" value="F:ATP binding"/>
    <property type="evidence" value="ECO:0007669"/>
    <property type="project" value="UniProtKB-KW"/>
</dbReference>
<dbReference type="PROSITE" id="PS50885">
    <property type="entry name" value="HAMP"/>
    <property type="match status" value="1"/>
</dbReference>
<dbReference type="InterPro" id="IPR050980">
    <property type="entry name" value="2C_sensor_his_kinase"/>
</dbReference>
<dbReference type="CDD" id="cd06225">
    <property type="entry name" value="HAMP"/>
    <property type="match status" value="1"/>
</dbReference>
<keyword evidence="9" id="KW-0547">Nucleotide-binding</keyword>
<evidence type="ECO:0000256" key="11">
    <source>
        <dbReference type="ARBA" id="ARBA00022840"/>
    </source>
</evidence>
<evidence type="ECO:0000313" key="18">
    <source>
        <dbReference type="EMBL" id="AJQ93046.1"/>
    </source>
</evidence>
<dbReference type="AlphaFoldDB" id="A0A0C5VFS7"/>
<name>A0A0C5VFS7_9GAMM</name>
<evidence type="ECO:0000259" key="16">
    <source>
        <dbReference type="PROSITE" id="PS50109"/>
    </source>
</evidence>
<dbReference type="SMART" id="SM00304">
    <property type="entry name" value="HAMP"/>
    <property type="match status" value="1"/>
</dbReference>
<keyword evidence="12 15" id="KW-1133">Transmembrane helix</keyword>
<keyword evidence="10 18" id="KW-0418">Kinase</keyword>
<evidence type="ECO:0000256" key="13">
    <source>
        <dbReference type="ARBA" id="ARBA00023012"/>
    </source>
</evidence>
<dbReference type="CDD" id="cd00075">
    <property type="entry name" value="HATPase"/>
    <property type="match status" value="1"/>
</dbReference>
<dbReference type="GO" id="GO:0000155">
    <property type="term" value="F:phosphorelay sensor kinase activity"/>
    <property type="evidence" value="ECO:0007669"/>
    <property type="project" value="InterPro"/>
</dbReference>
<evidence type="ECO:0000256" key="7">
    <source>
        <dbReference type="ARBA" id="ARBA00022679"/>
    </source>
</evidence>
<dbReference type="HOGENOM" id="CLU_000445_89_27_6"/>
<dbReference type="Pfam" id="PF00672">
    <property type="entry name" value="HAMP"/>
    <property type="match status" value="1"/>
</dbReference>
<dbReference type="InterPro" id="IPR003594">
    <property type="entry name" value="HATPase_dom"/>
</dbReference>
<dbReference type="Gene3D" id="3.30.565.10">
    <property type="entry name" value="Histidine kinase-like ATPase, C-terminal domain"/>
    <property type="match status" value="1"/>
</dbReference>
<keyword evidence="5" id="KW-0997">Cell inner membrane</keyword>
<evidence type="ECO:0000256" key="8">
    <source>
        <dbReference type="ARBA" id="ARBA00022692"/>
    </source>
</evidence>
<gene>
    <name evidence="18" type="ORF">YC6258_00996</name>
</gene>
<dbReference type="InterPro" id="IPR005467">
    <property type="entry name" value="His_kinase_dom"/>
</dbReference>
<dbReference type="OrthoDB" id="9804645at2"/>
<sequence length="485" mass="54985">MKPTRFFSNLFNSLFSRLFLILFLGVISALMISNAVWVSYYEQRRLQEADSAAVELANSMASTVSFFGTLPRDYRHVILSQLRNMGGARFFVSVNEQLIDIEAIEADAIASRIIRVYTDTMRLNLGQKAKNIQVEFARPEYLKVFNNDVMFNELPERWVQNSLILPNRPPLLVAQVEFSNDEWLYLAALLPDPYFLQRTVLLKLDQVIFISLLVSILMLISWLLVRWLTNPLYQLAQAARQLGKDPLHKVQVPVSGTTEILETAHAFNAMQERLMRFIEDRERLFSAISHDLKTPITRLRLRAEMLEQSDVRARIIHDLLELDELVKGALEFSRSTDVHESLETIDVMELLNDIREEITLTGGQMDVHGHTDRLFEGKSLAIKRCLSNLIHNAVFYGNTATVTVEDSETQLCIMITDSGSGIPENQLEAVFEPYVRLETSRSRNTGGSGLGLSIARNIAHAHGGRLELQNNPGGGLTVTVHLPHR</sequence>
<evidence type="ECO:0000256" key="12">
    <source>
        <dbReference type="ARBA" id="ARBA00022989"/>
    </source>
</evidence>
<evidence type="ECO:0000256" key="1">
    <source>
        <dbReference type="ARBA" id="ARBA00000085"/>
    </source>
</evidence>
<dbReference type="GO" id="GO:0005886">
    <property type="term" value="C:plasma membrane"/>
    <property type="evidence" value="ECO:0007669"/>
    <property type="project" value="UniProtKB-SubCell"/>
</dbReference>
<evidence type="ECO:0000256" key="10">
    <source>
        <dbReference type="ARBA" id="ARBA00022777"/>
    </source>
</evidence>
<dbReference type="Gene3D" id="6.10.340.10">
    <property type="match status" value="1"/>
</dbReference>
<protein>
    <recommendedName>
        <fullName evidence="3">histidine kinase</fullName>
        <ecNumber evidence="3">2.7.13.3</ecNumber>
    </recommendedName>
</protein>
<keyword evidence="19" id="KW-1185">Reference proteome</keyword>
<dbReference type="InterPro" id="IPR036890">
    <property type="entry name" value="HATPase_C_sf"/>
</dbReference>
<reference evidence="18 19" key="1">
    <citation type="submission" date="2014-01" db="EMBL/GenBank/DDBJ databases">
        <title>Full genme sequencing of cellulolytic bacterium Gynuella sunshinyii YC6258T gen. nov., sp. nov.</title>
        <authorList>
            <person name="Khan H."/>
            <person name="Chung E.J."/>
            <person name="Chung Y.R."/>
        </authorList>
    </citation>
    <scope>NUCLEOTIDE SEQUENCE [LARGE SCALE GENOMIC DNA]</scope>
    <source>
        <strain evidence="18 19">YC6258</strain>
    </source>
</reference>
<dbReference type="InterPro" id="IPR003661">
    <property type="entry name" value="HisK_dim/P_dom"/>
</dbReference>
<dbReference type="InterPro" id="IPR004358">
    <property type="entry name" value="Sig_transdc_His_kin-like_C"/>
</dbReference>
<dbReference type="PANTHER" id="PTHR44936:SF5">
    <property type="entry name" value="SENSOR HISTIDINE KINASE ENVZ"/>
    <property type="match status" value="1"/>
</dbReference>
<feature type="transmembrane region" description="Helical" evidence="15">
    <location>
        <begin position="207"/>
        <end position="228"/>
    </location>
</feature>
<dbReference type="Proteomes" id="UP000032266">
    <property type="component" value="Chromosome"/>
</dbReference>
<dbReference type="PATRIC" id="fig|1445510.3.peg.974"/>
<dbReference type="Pfam" id="PF00512">
    <property type="entry name" value="HisKA"/>
    <property type="match status" value="1"/>
</dbReference>
<keyword evidence="4" id="KW-1003">Cell membrane</keyword>
<evidence type="ECO:0000256" key="15">
    <source>
        <dbReference type="SAM" id="Phobius"/>
    </source>
</evidence>
<evidence type="ECO:0000256" key="9">
    <source>
        <dbReference type="ARBA" id="ARBA00022741"/>
    </source>
</evidence>
<dbReference type="KEGG" id="gsn:YC6258_00996"/>
<dbReference type="Gene3D" id="1.10.287.130">
    <property type="match status" value="1"/>
</dbReference>
<dbReference type="InterPro" id="IPR003660">
    <property type="entry name" value="HAMP_dom"/>
</dbReference>
<dbReference type="CDD" id="cd00082">
    <property type="entry name" value="HisKA"/>
    <property type="match status" value="1"/>
</dbReference>
<feature type="domain" description="Histidine kinase" evidence="16">
    <location>
        <begin position="287"/>
        <end position="485"/>
    </location>
</feature>
<dbReference type="SUPFAM" id="SSF55874">
    <property type="entry name" value="ATPase domain of HSP90 chaperone/DNA topoisomerase II/histidine kinase"/>
    <property type="match status" value="1"/>
</dbReference>
<dbReference type="EMBL" id="CP007142">
    <property type="protein sequence ID" value="AJQ93046.1"/>
    <property type="molecule type" value="Genomic_DNA"/>
</dbReference>
<evidence type="ECO:0000256" key="3">
    <source>
        <dbReference type="ARBA" id="ARBA00012438"/>
    </source>
</evidence>
<feature type="domain" description="HAMP" evidence="17">
    <location>
        <begin position="226"/>
        <end position="279"/>
    </location>
</feature>
<keyword evidence="11" id="KW-0067">ATP-binding</keyword>
<accession>A0A0C5VFS7</accession>
<feature type="transmembrane region" description="Helical" evidence="15">
    <location>
        <begin position="20"/>
        <end position="41"/>
    </location>
</feature>
<keyword evidence="14 15" id="KW-0472">Membrane</keyword>
<keyword evidence="8 15" id="KW-0812">Transmembrane</keyword>
<organism evidence="18 19">
    <name type="scientific">Gynuella sunshinyii YC6258</name>
    <dbReference type="NCBI Taxonomy" id="1445510"/>
    <lineage>
        <taxon>Bacteria</taxon>
        <taxon>Pseudomonadati</taxon>
        <taxon>Pseudomonadota</taxon>
        <taxon>Gammaproteobacteria</taxon>
        <taxon>Oceanospirillales</taxon>
        <taxon>Saccharospirillaceae</taxon>
        <taxon>Gynuella</taxon>
    </lineage>
</organism>
<dbReference type="STRING" id="1445510.YC6258_00996"/>
<dbReference type="RefSeq" id="WP_044615955.1">
    <property type="nucleotide sequence ID" value="NZ_CP007142.1"/>
</dbReference>
<evidence type="ECO:0000256" key="4">
    <source>
        <dbReference type="ARBA" id="ARBA00022475"/>
    </source>
</evidence>
<evidence type="ECO:0000259" key="17">
    <source>
        <dbReference type="PROSITE" id="PS50885"/>
    </source>
</evidence>
<dbReference type="EC" id="2.7.13.3" evidence="3"/>
<dbReference type="Pfam" id="PF02518">
    <property type="entry name" value="HATPase_c"/>
    <property type="match status" value="1"/>
</dbReference>
<dbReference type="SMART" id="SM00387">
    <property type="entry name" value="HATPase_c"/>
    <property type="match status" value="1"/>
</dbReference>
<evidence type="ECO:0000256" key="5">
    <source>
        <dbReference type="ARBA" id="ARBA00022519"/>
    </source>
</evidence>
<comment type="subcellular location">
    <subcellularLocation>
        <location evidence="2">Cell inner membrane</location>
        <topology evidence="2">Multi-pass membrane protein</topology>
    </subcellularLocation>
</comment>